<dbReference type="Proteomes" id="UP001058533">
    <property type="component" value="Chromosome"/>
</dbReference>
<dbReference type="NCBIfam" id="TIGR02976">
    <property type="entry name" value="phageshock_pspB"/>
    <property type="match status" value="1"/>
</dbReference>
<keyword evidence="4" id="KW-1185">Reference proteome</keyword>
<dbReference type="RefSeq" id="WP_256507480.1">
    <property type="nucleotide sequence ID" value="NZ_CP101740.1"/>
</dbReference>
<feature type="transmembrane region" description="Helical" evidence="2">
    <location>
        <begin position="6"/>
        <end position="26"/>
    </location>
</feature>
<protein>
    <submittedName>
        <fullName evidence="3">Envelope stress response membrane protein PspB</fullName>
    </submittedName>
</protein>
<feature type="region of interest" description="Disordered" evidence="1">
    <location>
        <begin position="68"/>
        <end position="89"/>
    </location>
</feature>
<dbReference type="Pfam" id="PF06667">
    <property type="entry name" value="PspB"/>
    <property type="match status" value="1"/>
</dbReference>
<gene>
    <name evidence="3" type="primary">pspB</name>
    <name evidence="3" type="ORF">NMP03_05340</name>
</gene>
<name>A0ABY5LDA0_9SPHN</name>
<evidence type="ECO:0000256" key="2">
    <source>
        <dbReference type="SAM" id="Phobius"/>
    </source>
</evidence>
<dbReference type="InterPro" id="IPR009554">
    <property type="entry name" value="Phageshock_PspB"/>
</dbReference>
<accession>A0ABY5LDA0</accession>
<reference evidence="3" key="1">
    <citation type="submission" date="2022-07" db="EMBL/GenBank/DDBJ databases">
        <title>Sphingomonas sp. nov., a novel bacterium isolated from the north slope of the Mount Everest.</title>
        <authorList>
            <person name="Cui X."/>
            <person name="Liu Y."/>
        </authorList>
    </citation>
    <scope>NUCLEOTIDE SEQUENCE</scope>
    <source>
        <strain evidence="3">S5-59</strain>
    </source>
</reference>
<proteinExistence type="predicted"/>
<evidence type="ECO:0000313" key="4">
    <source>
        <dbReference type="Proteomes" id="UP001058533"/>
    </source>
</evidence>
<keyword evidence="2" id="KW-0472">Membrane</keyword>
<organism evidence="3 4">
    <name type="scientific">Sphingomonas qomolangmaensis</name>
    <dbReference type="NCBI Taxonomy" id="2918765"/>
    <lineage>
        <taxon>Bacteria</taxon>
        <taxon>Pseudomonadati</taxon>
        <taxon>Pseudomonadota</taxon>
        <taxon>Alphaproteobacteria</taxon>
        <taxon>Sphingomonadales</taxon>
        <taxon>Sphingomonadaceae</taxon>
        <taxon>Sphingomonas</taxon>
    </lineage>
</organism>
<keyword evidence="2" id="KW-1133">Transmembrane helix</keyword>
<keyword evidence="2" id="KW-0812">Transmembrane</keyword>
<evidence type="ECO:0000313" key="3">
    <source>
        <dbReference type="EMBL" id="UUL83643.1"/>
    </source>
</evidence>
<sequence>MEDVFLPIMICGVLFIGMPWIILHYITKWKQAPTLTNEDEKLLDELHLMARRLDERLETIERIVSADNPDFRPQARSAEPESPYDYRRN</sequence>
<evidence type="ECO:0000256" key="1">
    <source>
        <dbReference type="SAM" id="MobiDB-lite"/>
    </source>
</evidence>
<dbReference type="EMBL" id="CP101740">
    <property type="protein sequence ID" value="UUL83643.1"/>
    <property type="molecule type" value="Genomic_DNA"/>
</dbReference>